<dbReference type="Pfam" id="PF00207">
    <property type="entry name" value="A2M"/>
    <property type="match status" value="2"/>
</dbReference>
<dbReference type="CDD" id="cd03593">
    <property type="entry name" value="CLECT_NK_receptors_like"/>
    <property type="match status" value="1"/>
</dbReference>
<keyword evidence="13" id="KW-0325">Glycoprotein</keyword>
<dbReference type="GO" id="GO:0004867">
    <property type="term" value="F:serine-type endopeptidase inhibitor activity"/>
    <property type="evidence" value="ECO:0007669"/>
    <property type="project" value="UniProtKB-KW"/>
</dbReference>
<dbReference type="InterPro" id="IPR009048">
    <property type="entry name" value="A-macroglobulin_rcpt-bd"/>
</dbReference>
<evidence type="ECO:0000256" key="7">
    <source>
        <dbReference type="ARBA" id="ARBA00022729"/>
    </source>
</evidence>
<evidence type="ECO:0000256" key="13">
    <source>
        <dbReference type="ARBA" id="ARBA00023180"/>
    </source>
</evidence>
<dbReference type="InterPro" id="IPR011625">
    <property type="entry name" value="A2M_N_BRD"/>
</dbReference>
<dbReference type="Proteomes" id="UP000028990">
    <property type="component" value="Unassembled WGS sequence"/>
</dbReference>
<dbReference type="InterPro" id="IPR001304">
    <property type="entry name" value="C-type_lectin-like"/>
</dbReference>
<evidence type="ECO:0000256" key="12">
    <source>
        <dbReference type="ARBA" id="ARBA00023157"/>
    </source>
</evidence>
<dbReference type="Gene3D" id="6.20.50.160">
    <property type="match status" value="2"/>
</dbReference>
<dbReference type="CDD" id="cd02897">
    <property type="entry name" value="A2M_2"/>
    <property type="match status" value="1"/>
</dbReference>
<dbReference type="PROSITE" id="PS00477">
    <property type="entry name" value="ALPHA_2_MACROGLOBULIN"/>
    <property type="match status" value="1"/>
</dbReference>
<dbReference type="InterPro" id="IPR016186">
    <property type="entry name" value="C-type_lectin-like/link_sf"/>
</dbReference>
<dbReference type="InterPro" id="IPR002890">
    <property type="entry name" value="MG2"/>
</dbReference>
<proteinExistence type="inferred from homology"/>
<dbReference type="InterPro" id="IPR041555">
    <property type="entry name" value="MG3"/>
</dbReference>
<evidence type="ECO:0000313" key="17">
    <source>
        <dbReference type="EMBL" id="KFO22051.1"/>
    </source>
</evidence>
<keyword evidence="6 15" id="KW-0812">Transmembrane</keyword>
<dbReference type="InterPro" id="IPR050473">
    <property type="entry name" value="A2M/Complement_sys"/>
</dbReference>
<dbReference type="InterPro" id="IPR036595">
    <property type="entry name" value="A-macroglobulin_rcpt-bd_sf"/>
</dbReference>
<dbReference type="Gene3D" id="3.10.100.10">
    <property type="entry name" value="Mannose-Binding Protein A, subunit A"/>
    <property type="match status" value="1"/>
</dbReference>
<dbReference type="InterPro" id="IPR014756">
    <property type="entry name" value="Ig_E-set"/>
</dbReference>
<dbReference type="InterPro" id="IPR008930">
    <property type="entry name" value="Terpenoid_cyclase/PrenylTrfase"/>
</dbReference>
<evidence type="ECO:0000256" key="3">
    <source>
        <dbReference type="ARBA" id="ARBA00010952"/>
    </source>
</evidence>
<dbReference type="SUPFAM" id="SSF49410">
    <property type="entry name" value="Alpha-macroglobulin receptor domain"/>
    <property type="match status" value="2"/>
</dbReference>
<dbReference type="SUPFAM" id="SSF81296">
    <property type="entry name" value="E set domains"/>
    <property type="match status" value="2"/>
</dbReference>
<dbReference type="Gene3D" id="2.60.40.1940">
    <property type="match status" value="2"/>
</dbReference>
<evidence type="ECO:0000256" key="8">
    <source>
        <dbReference type="ARBA" id="ARBA00022734"/>
    </source>
</evidence>
<dbReference type="Gene3D" id="2.60.40.690">
    <property type="entry name" value="Alpha-macroglobulin, receptor-binding domain"/>
    <property type="match status" value="2"/>
</dbReference>
<dbReference type="FunFam" id="2.60.40.1930:FF:000001">
    <property type="entry name" value="CD109 isoform 3"/>
    <property type="match status" value="1"/>
</dbReference>
<keyword evidence="10 15" id="KW-1133">Transmembrane helix</keyword>
<evidence type="ECO:0000313" key="18">
    <source>
        <dbReference type="Proteomes" id="UP000028990"/>
    </source>
</evidence>
<dbReference type="Pfam" id="PF07678">
    <property type="entry name" value="TED_complement"/>
    <property type="match status" value="3"/>
</dbReference>
<gene>
    <name evidence="17" type="ORF">H920_16555</name>
</gene>
<evidence type="ECO:0000256" key="6">
    <source>
        <dbReference type="ARBA" id="ARBA00022692"/>
    </source>
</evidence>
<feature type="transmembrane region" description="Helical" evidence="15">
    <location>
        <begin position="43"/>
        <end position="63"/>
    </location>
</feature>
<dbReference type="PANTHER" id="PTHR11412:SF174">
    <property type="entry name" value="OVOSTATIN HOMOLOG 1"/>
    <property type="match status" value="1"/>
</dbReference>
<evidence type="ECO:0000256" key="2">
    <source>
        <dbReference type="ARBA" id="ARBA00004613"/>
    </source>
</evidence>
<dbReference type="Pfam" id="PF07703">
    <property type="entry name" value="A2M_BRD"/>
    <property type="match status" value="2"/>
</dbReference>
<keyword evidence="18" id="KW-1185">Reference proteome</keyword>
<feature type="domain" description="C-type lectin" evidence="16">
    <location>
        <begin position="92"/>
        <end position="198"/>
    </location>
</feature>
<dbReference type="InterPro" id="IPR001599">
    <property type="entry name" value="Macroglobln_a2"/>
</dbReference>
<dbReference type="EMBL" id="KN124175">
    <property type="protein sequence ID" value="KFO22051.1"/>
    <property type="molecule type" value="Genomic_DNA"/>
</dbReference>
<dbReference type="Pfam" id="PF07677">
    <property type="entry name" value="A2M_recep"/>
    <property type="match status" value="2"/>
</dbReference>
<dbReference type="PROSITE" id="PS50041">
    <property type="entry name" value="C_TYPE_LECTIN_2"/>
    <property type="match status" value="1"/>
</dbReference>
<dbReference type="SUPFAM" id="SSF48239">
    <property type="entry name" value="Terpenoid cyclases/Protein prenyltransferases"/>
    <property type="match status" value="2"/>
</dbReference>
<dbReference type="Pfam" id="PF00059">
    <property type="entry name" value="Lectin_C"/>
    <property type="match status" value="1"/>
</dbReference>
<dbReference type="Gene3D" id="1.50.10.20">
    <property type="match status" value="3"/>
</dbReference>
<name>A0A091DGX4_FUKDA</name>
<dbReference type="InterPro" id="IPR019742">
    <property type="entry name" value="MacrogloblnA2_CS"/>
</dbReference>
<evidence type="ECO:0000256" key="15">
    <source>
        <dbReference type="SAM" id="Phobius"/>
    </source>
</evidence>
<evidence type="ECO:0000256" key="4">
    <source>
        <dbReference type="ARBA" id="ARBA00022525"/>
    </source>
</evidence>
<keyword evidence="8" id="KW-0430">Lectin</keyword>
<sequence>MDSEDCPVTESSSLHQEKGKKNNAASLHFETQHEGSLQVPIPCAVLIVVFITMLIIALIALSVGKYNCPGQNEFSLPSASHVSPCPDAWVLYHRKCYFFSTTTKSWTSAKNSCSENGATLAVIDSEKDMIFLKRHVGGAEHWIGLKNGTGQTWKWTNGEEFNHCLFIGCWLLSLYRQYILWVSSVVQSNSTEKACLHLLNLNESVSLNVVLEHDGSNTTIFDLSVEEDTFYSCANFKVSRKSSEQLAFITLLVRGDTLKISERRAVAITSEETVTFVQTDKPIYKPGDKILPKFEVKVSTPQTITISDDEFQVDACAKYTFGGSVQGKALIRVCRELLSSGTCEEGANDMCEQFAAQLKSGCVSQVVSAKVFQINRSGLSMTFHVHVIVTESGTGVQISEKTSVAITELLGSVHFENMDNVYRRGIPYFGTLTFYGPNNVPLRGKLLQLGLNGRVIGNYTTDKKGEAQFAIDTSDLHDPVIFLKAEFLQPRSCYLPGWVTPHYSEASFLVSRFYSRTNSFLKIVHQPKQLRCDQEKIITVHYSLNQEAYKADSHVNFFYLMMGKGAIILHGQQETRNKAWNGNFSLPIDISADLAPVATLLVYTIHPSGEIVADGIKFQIDQCFKNKVSVQFSREQTLPGSNTTLCLQAAPDSLCALRAVDKRVLLLNREQHLSAETVYNLLPHREPFGYFYNGLNLDDGRVEPCIPQKDMFYNGLYYSPVPISEDEDTFEILRRMGLKVFTNLHYRKPELCTMAGSGPLMRPLFLGRERLVPYASSPAAYFKVRENADHVQQAMIKTVRTNFPETWIWDLFRIDSSGSANLSFVVPDTMTQWEASAFCVNGEAGFGISVPAALQVSQAFFVDIASPFSVVRNEQCDLIVSVFSYLDSCAEISVQLETSQNYEAKINTLKSNDSEIIQAGEKKTYVWTLKPKTLGKVNITVVAESRQSSGCLNKATAQQNLNWKDVVVRSILVEPEGIEKEMTQSFLICTKGTKASKQVVLELPNDIAEGSARAFLIVMGDILGVATQNLENLLQMPYGWGEQNIALLASNTYVLDYLSSTKQMTEGVKSKAFSLLSNGYQKQLSFKNFDGSYSVIWQRKKKGDIWFSVLTYKTFERMKKYVFIDETVQTQTLIWLLSKQKANGCFESDEKFSNNAWEFPALRNGLFCLEDALQRGVTNGYTHAVLAYTFALAGKEEQVESLLQILDQSATKMNNVIYWEEEKKAKTGSFPSFIPWAPSSETEKTCYVLLAVLSRRTLDFSYASKIVQWLVQKMNSHGGFASIQDTTVCLLAITSYMKLTFSNGRNTVTFTSEESMEIFQINRENRLLVQRSELTNAEGQYRVDVEGQGCAFIQATIKFNVPLPKKASGFSLSLEIIKNTSSDVLQTHFDLTVALEYTGIHNNPSVVLVDVKMLSGFTPVMSSIEQLENNGHVMKTEVKNDHVLFYLESVSSAILQYVLLVPSVLQESSLDKVCAQLFNLTESVVLTVSLNYGEVLTTIFKENVTGENFFKCTNFEVPQAGLDPLAFITFSAEGATVHLEERRSVAIRPKENVVFVQTDKPIYKPAQEVLFRIVSLDDDLKPAKEVDPHGNHIQRWVNEKSETGIVQRSFQLIPEPILGWYTITVETASKRKAFHSFSVEEYVLPKFQLTLDAPDTVLVVDSEFKVNACASYTYGKPMEGNVYLRVCRKSTFAGDCTHLKSICKNVTVQLGKDGCMSQLISTDAFEFNREGYLSYLEVQAVLTESEKGVALTENSYIFIDTSMVKMSFENMDPFYRQGLPYSGQIKLLHPDDSPIPNEVIQLHLKDKIVGNYTTDTHGIAQFSLDTSKITHPNITLKATYKANENCQARGWVLPEYPKPEYFVRRFYSRTNSFLKIVPEREELRCSQQKQVSVHYVLHTEDLEDRSYTVSFNYLVISKGVIVLHGQQKIEIKNGGESKTFSTGFSVKEMQVAKNPEERPSAISAWRLLGLSFTATKGVFSIPVEVSSELAPSAVMLVYGLHPGGEMVADTTRFQIEKCFKNKVSLNFSQEKSSPGSSVSLQVSAASNSLCALLALDKSVLLLRDRRQLSDSVYNQLYYKDLYGYYFRGLDLEDGHKEPCLQNEQVLYKGIYYTPIWADFGDDAYDLVKAIGLKVFTNSHLRKPVLCKDLKYQEIYDVASSKFSEKISMKSSSGVANLSLTVPDTITQWKASGFCLSDKVGFGISPTISLTTFQPFFVEVTLPYSVVQGESFVLKANVFNYLNRSIQINTELKASNLYEARFLSVSDENDYTRSNEKKSFTWLVTPRKLGSTVSQPVELTLPENLVKDSLRAYWTVLGDILGSAMQNLQDFLQMPFGCGEQNMALFASNIYILDYLNQTQQLTEEIKSKAVGYLTAGYQKQMSYKHQDGSYSTFGRNDEQKNTWLTAFVYKSFAQARGYIYIDDKVQSQTLIWLLGVQRPDGCFPNLGDVFNNALKGEDDSDISLTAYVVNALLEAGHPVSFVAVQKGLQCIEAASQKSALSTYDQALLTRTFSLVDNKDKREFFFNELSKKAKKVGECPSHTCGTISTATGGTIATPRCLRSPGLHCLKFHLLVHTRGSVYWELKGPSSSYNTWASSASIEVTSYILLAFLSKPGLTSEELSYASQIVQWVAKQQNSRGGFSSTKDTVVALQALTLFQTLTFSKNRRNSVQIFSDRGFNRSFQVNDENRLVPLQILVPTPSRQLTVKVSGSGCVYVQTTLRYNILLPKKSSGFSLSANTANAICKGLSDTKFDLIVSASYLGKRNSSNMVIIDVKMLSGYVPDRSSVKKLQEDGKVQRVEIKATHIFFYLQNVPRKEIKFSFSVEQDTLVPSNKPASIQLYDYYATEPPEAALWVLAMAVSIEAKQKGHRRSGSE</sequence>
<accession>A0A091DGX4</accession>
<evidence type="ECO:0000256" key="5">
    <source>
        <dbReference type="ARBA" id="ARBA00022690"/>
    </source>
</evidence>
<dbReference type="InterPro" id="IPR033992">
    <property type="entry name" value="NKR-like_CTLD"/>
</dbReference>
<evidence type="ECO:0000256" key="1">
    <source>
        <dbReference type="ARBA" id="ARBA00004167"/>
    </source>
</evidence>
<dbReference type="InterPro" id="IPR040839">
    <property type="entry name" value="MG4"/>
</dbReference>
<dbReference type="GO" id="GO:0030246">
    <property type="term" value="F:carbohydrate binding"/>
    <property type="evidence" value="ECO:0007669"/>
    <property type="project" value="UniProtKB-KW"/>
</dbReference>
<dbReference type="STRING" id="885580.ENSFDAP00000001467"/>
<dbReference type="SMART" id="SM00034">
    <property type="entry name" value="CLECT"/>
    <property type="match status" value="1"/>
</dbReference>
<dbReference type="InterPro" id="IPR047565">
    <property type="entry name" value="Alpha-macroglob_thiol-ester_cl"/>
</dbReference>
<keyword evidence="14" id="KW-0082">Bait region</keyword>
<evidence type="ECO:0000256" key="11">
    <source>
        <dbReference type="ARBA" id="ARBA00023136"/>
    </source>
</evidence>
<dbReference type="SMART" id="SM01360">
    <property type="entry name" value="A2M"/>
    <property type="match status" value="2"/>
</dbReference>
<comment type="subcellular location">
    <subcellularLocation>
        <location evidence="1">Membrane</location>
        <topology evidence="1">Single-pass membrane protein</topology>
    </subcellularLocation>
    <subcellularLocation>
        <location evidence="2">Secreted</location>
    </subcellularLocation>
</comment>
<dbReference type="InterPro" id="IPR013783">
    <property type="entry name" value="Ig-like_fold"/>
</dbReference>
<dbReference type="Gene3D" id="2.60.40.10">
    <property type="entry name" value="Immunoglobulins"/>
    <property type="match status" value="2"/>
</dbReference>
<dbReference type="Gene3D" id="2.60.40.1930">
    <property type="match status" value="4"/>
</dbReference>
<evidence type="ECO:0000256" key="9">
    <source>
        <dbReference type="ARBA" id="ARBA00022900"/>
    </source>
</evidence>
<keyword evidence="5" id="KW-0646">Protease inhibitor</keyword>
<protein>
    <submittedName>
        <fullName evidence="17">Ovostatin like protein 2</fullName>
    </submittedName>
</protein>
<reference evidence="17 18" key="1">
    <citation type="submission" date="2013-11" db="EMBL/GenBank/DDBJ databases">
        <title>The Damaraland mole rat (Fukomys damarensis) genome and evolution of African mole rats.</title>
        <authorList>
            <person name="Gladyshev V.N."/>
            <person name="Fang X."/>
        </authorList>
    </citation>
    <scope>NUCLEOTIDE SEQUENCE [LARGE SCALE GENOMIC DNA]</scope>
    <source>
        <tissue evidence="17">Liver</tissue>
    </source>
</reference>
<keyword evidence="4" id="KW-0964">Secreted</keyword>
<dbReference type="SMART" id="SM01361">
    <property type="entry name" value="A2M_recep"/>
    <property type="match status" value="2"/>
</dbReference>
<keyword evidence="11 15" id="KW-0472">Membrane</keyword>
<evidence type="ECO:0000259" key="16">
    <source>
        <dbReference type="PROSITE" id="PS50041"/>
    </source>
</evidence>
<evidence type="ECO:0000256" key="10">
    <source>
        <dbReference type="ARBA" id="ARBA00022989"/>
    </source>
</evidence>
<dbReference type="eggNOG" id="KOG1366">
    <property type="taxonomic scope" value="Eukaryota"/>
</dbReference>
<dbReference type="Pfam" id="PF17789">
    <property type="entry name" value="MG4"/>
    <property type="match status" value="2"/>
</dbReference>
<dbReference type="PANTHER" id="PTHR11412">
    <property type="entry name" value="MACROGLOBULIN / COMPLEMENT"/>
    <property type="match status" value="1"/>
</dbReference>
<dbReference type="SMART" id="SM01419">
    <property type="entry name" value="Thiol-ester_cl"/>
    <property type="match status" value="2"/>
</dbReference>
<dbReference type="InterPro" id="IPR016187">
    <property type="entry name" value="CTDL_fold"/>
</dbReference>
<dbReference type="SMART" id="SM01359">
    <property type="entry name" value="A2M_N_2"/>
    <property type="match status" value="2"/>
</dbReference>
<dbReference type="Gene3D" id="2.60.120.1540">
    <property type="match status" value="1"/>
</dbReference>
<dbReference type="InterPro" id="IPR011626">
    <property type="entry name" value="Alpha-macroglobulin_TED"/>
</dbReference>
<dbReference type="Gene3D" id="2.20.130.20">
    <property type="match status" value="2"/>
</dbReference>
<organism evidence="17 18">
    <name type="scientific">Fukomys damarensis</name>
    <name type="common">Damaraland mole rat</name>
    <name type="synonym">Cryptomys damarensis</name>
    <dbReference type="NCBI Taxonomy" id="885580"/>
    <lineage>
        <taxon>Eukaryota</taxon>
        <taxon>Metazoa</taxon>
        <taxon>Chordata</taxon>
        <taxon>Craniata</taxon>
        <taxon>Vertebrata</taxon>
        <taxon>Euteleostomi</taxon>
        <taxon>Mammalia</taxon>
        <taxon>Eutheria</taxon>
        <taxon>Euarchontoglires</taxon>
        <taxon>Glires</taxon>
        <taxon>Rodentia</taxon>
        <taxon>Hystricomorpha</taxon>
        <taxon>Bathyergidae</taxon>
        <taxon>Fukomys</taxon>
    </lineage>
</organism>
<dbReference type="Pfam" id="PF17791">
    <property type="entry name" value="MG3"/>
    <property type="match status" value="2"/>
</dbReference>
<dbReference type="GO" id="GO:0016020">
    <property type="term" value="C:membrane"/>
    <property type="evidence" value="ECO:0007669"/>
    <property type="project" value="UniProtKB-SubCell"/>
</dbReference>
<keyword evidence="12" id="KW-1015">Disulfide bond</keyword>
<dbReference type="InterPro" id="IPR041813">
    <property type="entry name" value="A2M_TED"/>
</dbReference>
<evidence type="ECO:0000256" key="14">
    <source>
        <dbReference type="ARBA" id="ARBA00023248"/>
    </source>
</evidence>
<dbReference type="GO" id="GO:0005615">
    <property type="term" value="C:extracellular space"/>
    <property type="evidence" value="ECO:0007669"/>
    <property type="project" value="InterPro"/>
</dbReference>
<keyword evidence="7" id="KW-0732">Signal</keyword>
<keyword evidence="9" id="KW-0722">Serine protease inhibitor</keyword>
<dbReference type="SUPFAM" id="SSF56436">
    <property type="entry name" value="C-type lectin-like"/>
    <property type="match status" value="1"/>
</dbReference>
<dbReference type="Pfam" id="PF01835">
    <property type="entry name" value="MG2"/>
    <property type="match status" value="1"/>
</dbReference>
<comment type="similarity">
    <text evidence="3">Belongs to the protease inhibitor I39 (alpha-2-macroglobulin) family.</text>
</comment>